<keyword evidence="8" id="KW-1185">Reference proteome</keyword>
<organism evidence="7 8">
    <name type="scientific">Corynebacterium oculi</name>
    <dbReference type="NCBI Taxonomy" id="1544416"/>
    <lineage>
        <taxon>Bacteria</taxon>
        <taxon>Bacillati</taxon>
        <taxon>Actinomycetota</taxon>
        <taxon>Actinomycetes</taxon>
        <taxon>Mycobacteriales</taxon>
        <taxon>Corynebacteriaceae</taxon>
        <taxon>Corynebacterium</taxon>
    </lineage>
</organism>
<dbReference type="STRING" id="1544416.Cocul_02309"/>
<name>A0A0Q1DTE5_9CORY</name>
<feature type="transmembrane region" description="Helical" evidence="6">
    <location>
        <begin position="120"/>
        <end position="147"/>
    </location>
</feature>
<evidence type="ECO:0000256" key="2">
    <source>
        <dbReference type="ARBA" id="ARBA00022475"/>
    </source>
</evidence>
<dbReference type="PATRIC" id="fig|1544416.3.peg.2311"/>
<gene>
    <name evidence="7" type="ORF">Cocul_02309</name>
</gene>
<dbReference type="GO" id="GO:0005886">
    <property type="term" value="C:plasma membrane"/>
    <property type="evidence" value="ECO:0007669"/>
    <property type="project" value="UniProtKB-SubCell"/>
</dbReference>
<dbReference type="Proteomes" id="UP000050517">
    <property type="component" value="Unassembled WGS sequence"/>
</dbReference>
<feature type="transmembrane region" description="Helical" evidence="6">
    <location>
        <begin position="311"/>
        <end position="328"/>
    </location>
</feature>
<dbReference type="OrthoDB" id="4481258at2"/>
<dbReference type="NCBIfam" id="TIGR00374">
    <property type="entry name" value="flippase-like domain"/>
    <property type="match status" value="1"/>
</dbReference>
<protein>
    <submittedName>
        <fullName evidence="7">Uncharacterized protein</fullName>
    </submittedName>
</protein>
<proteinExistence type="predicted"/>
<dbReference type="PANTHER" id="PTHR39087:SF2">
    <property type="entry name" value="UPF0104 MEMBRANE PROTEIN MJ1595"/>
    <property type="match status" value="1"/>
</dbReference>
<feature type="transmembrane region" description="Helical" evidence="6">
    <location>
        <begin position="282"/>
        <end position="304"/>
    </location>
</feature>
<feature type="transmembrane region" description="Helical" evidence="6">
    <location>
        <begin position="9"/>
        <end position="27"/>
    </location>
</feature>
<feature type="transmembrane region" description="Helical" evidence="6">
    <location>
        <begin position="82"/>
        <end position="108"/>
    </location>
</feature>
<reference evidence="7 8" key="1">
    <citation type="submission" date="2015-10" db="EMBL/GenBank/DDBJ databases">
        <title>Corynebacteirum lowii and Corynebacterium oculi species nova, derived from human clinical disease and and emended description of Corynebacterium mastiditis.</title>
        <authorList>
            <person name="Bernard K."/>
            <person name="Pacheco A.L."/>
            <person name="Mcdougall C."/>
            <person name="Burtx T."/>
            <person name="Weibe D."/>
            <person name="Tyler S."/>
            <person name="Olson A.B."/>
            <person name="Cnockaert M."/>
            <person name="Eguchi H."/>
            <person name="Kuwahara T."/>
            <person name="Nakayama-Imaohji H."/>
            <person name="Boudewijins M."/>
            <person name="Van Hoecke F."/>
            <person name="Bernier A.-M."/>
            <person name="Vandamme P."/>
        </authorList>
    </citation>
    <scope>NUCLEOTIDE SEQUENCE [LARGE SCALE GENOMIC DNA]</scope>
    <source>
        <strain evidence="7 8">NML 130210</strain>
    </source>
</reference>
<dbReference type="InterPro" id="IPR022791">
    <property type="entry name" value="L-PG_synthase/AglD"/>
</dbReference>
<evidence type="ECO:0000256" key="3">
    <source>
        <dbReference type="ARBA" id="ARBA00022692"/>
    </source>
</evidence>
<keyword evidence="5 6" id="KW-0472">Membrane</keyword>
<dbReference type="Pfam" id="PF03706">
    <property type="entry name" value="LPG_synthase_TM"/>
    <property type="match status" value="1"/>
</dbReference>
<comment type="subcellular location">
    <subcellularLocation>
        <location evidence="1">Cell membrane</location>
        <topology evidence="1">Multi-pass membrane protein</topology>
    </subcellularLocation>
</comment>
<evidence type="ECO:0000256" key="6">
    <source>
        <dbReference type="SAM" id="Phobius"/>
    </source>
</evidence>
<dbReference type="EMBL" id="LKST01000004">
    <property type="protein sequence ID" value="KQB83334.1"/>
    <property type="molecule type" value="Genomic_DNA"/>
</dbReference>
<dbReference type="RefSeq" id="WP_055123352.1">
    <property type="nucleotide sequence ID" value="NZ_LKST01000004.1"/>
</dbReference>
<evidence type="ECO:0000256" key="5">
    <source>
        <dbReference type="ARBA" id="ARBA00023136"/>
    </source>
</evidence>
<comment type="caution">
    <text evidence="7">The sequence shown here is derived from an EMBL/GenBank/DDBJ whole genome shotgun (WGS) entry which is preliminary data.</text>
</comment>
<dbReference type="PANTHER" id="PTHR39087">
    <property type="entry name" value="UPF0104 MEMBRANE PROTEIN MJ1595"/>
    <property type="match status" value="1"/>
</dbReference>
<evidence type="ECO:0000313" key="8">
    <source>
        <dbReference type="Proteomes" id="UP000050517"/>
    </source>
</evidence>
<feature type="transmembrane region" description="Helical" evidence="6">
    <location>
        <begin position="47"/>
        <end position="70"/>
    </location>
</feature>
<evidence type="ECO:0000256" key="4">
    <source>
        <dbReference type="ARBA" id="ARBA00022989"/>
    </source>
</evidence>
<keyword evidence="3 6" id="KW-0812">Transmembrane</keyword>
<dbReference type="AlphaFoldDB" id="A0A0Q1DTE5"/>
<keyword evidence="2" id="KW-1003">Cell membrane</keyword>
<accession>A0A0Q1DTE5</accession>
<sequence length="340" mass="36289">MWRWLRSPWVRYGLVVIVLAVLAYVLRDNAHFLREGWVALQRADNRYIAVAVLFTAITMIFQAEMMVSLLHSTGAPCGRGRANALGLAANSWSATLPGGPAVAAAMIFREQMAWGASAVVASWYMVVSGLLAAAGMALLGLIAVFFLGASVKPLTLVASIVALVAVLCAVSWAARNPATVETKLTSALRWYNRRVGSPEDRWTDKLSGLRTQLRAVDIPLARLGLALLWSTLKWVAEIVCLWACVVAVGGEPDVAGVTLSFLAAKLVGQAQITPGGLGPVDVMLTSTLVALGGIPMSLAVAAAIVFRMLTFVLLAAVGWVVFLWFWVIRGKNRAVTPPPG</sequence>
<evidence type="ECO:0000313" key="7">
    <source>
        <dbReference type="EMBL" id="KQB83334.1"/>
    </source>
</evidence>
<evidence type="ECO:0000256" key="1">
    <source>
        <dbReference type="ARBA" id="ARBA00004651"/>
    </source>
</evidence>
<keyword evidence="4 6" id="KW-1133">Transmembrane helix</keyword>
<feature type="transmembrane region" description="Helical" evidence="6">
    <location>
        <begin position="154"/>
        <end position="174"/>
    </location>
</feature>